<name>A0A4P6JPB9_KTERU</name>
<protein>
    <recommendedName>
        <fullName evidence="4">Cytochrome b561 domain-containing protein</fullName>
    </recommendedName>
</protein>
<feature type="transmembrane region" description="Helical" evidence="1">
    <location>
        <begin position="95"/>
        <end position="113"/>
    </location>
</feature>
<dbReference type="Proteomes" id="UP000290365">
    <property type="component" value="Chromosome"/>
</dbReference>
<keyword evidence="1" id="KW-1133">Transmembrane helix</keyword>
<evidence type="ECO:0008006" key="4">
    <source>
        <dbReference type="Google" id="ProtNLM"/>
    </source>
</evidence>
<dbReference type="RefSeq" id="WP_129887546.1">
    <property type="nucleotide sequence ID" value="NZ_CP035758.1"/>
</dbReference>
<feature type="transmembrane region" description="Helical" evidence="1">
    <location>
        <begin position="7"/>
        <end position="28"/>
    </location>
</feature>
<dbReference type="KEGG" id="kbs:EPA93_11565"/>
<dbReference type="AlphaFoldDB" id="A0A4P6JPB9"/>
<feature type="transmembrane region" description="Helical" evidence="1">
    <location>
        <begin position="34"/>
        <end position="59"/>
    </location>
</feature>
<dbReference type="EMBL" id="CP035758">
    <property type="protein sequence ID" value="QBD76606.1"/>
    <property type="molecule type" value="Genomic_DNA"/>
</dbReference>
<accession>A0A4P6JPB9</accession>
<gene>
    <name evidence="2" type="ORF">EPA93_11565</name>
</gene>
<proteinExistence type="predicted"/>
<keyword evidence="3" id="KW-1185">Reference proteome</keyword>
<organism evidence="2 3">
    <name type="scientific">Ktedonosporobacter rubrisoli</name>
    <dbReference type="NCBI Taxonomy" id="2509675"/>
    <lineage>
        <taxon>Bacteria</taxon>
        <taxon>Bacillati</taxon>
        <taxon>Chloroflexota</taxon>
        <taxon>Ktedonobacteria</taxon>
        <taxon>Ktedonobacterales</taxon>
        <taxon>Ktedonosporobacteraceae</taxon>
        <taxon>Ktedonosporobacter</taxon>
    </lineage>
</organism>
<sequence>MKTIVNILHWIGGLAGLGVLALGLFIWISGMSPITLQIVHALLGLTFVLALLILGIIAVISRETRLQGIMCIVYAPLVPIFGMLQMTLLVGDLHWLIRGAHLLIGLAAFILFGTTGMRYLRVKEPVHKVGKQPQLIR</sequence>
<evidence type="ECO:0000256" key="1">
    <source>
        <dbReference type="SAM" id="Phobius"/>
    </source>
</evidence>
<feature type="transmembrane region" description="Helical" evidence="1">
    <location>
        <begin position="71"/>
        <end position="89"/>
    </location>
</feature>
<evidence type="ECO:0000313" key="2">
    <source>
        <dbReference type="EMBL" id="QBD76606.1"/>
    </source>
</evidence>
<evidence type="ECO:0000313" key="3">
    <source>
        <dbReference type="Proteomes" id="UP000290365"/>
    </source>
</evidence>
<dbReference type="OrthoDB" id="9156709at2"/>
<reference evidence="2 3" key="1">
    <citation type="submission" date="2019-01" db="EMBL/GenBank/DDBJ databases">
        <title>Ktedonosporobacter rubrisoli SCAWS-G2.</title>
        <authorList>
            <person name="Huang Y."/>
            <person name="Yan B."/>
        </authorList>
    </citation>
    <scope>NUCLEOTIDE SEQUENCE [LARGE SCALE GENOMIC DNA]</scope>
    <source>
        <strain evidence="2 3">SCAWS-G2</strain>
    </source>
</reference>
<keyword evidence="1" id="KW-0812">Transmembrane</keyword>
<keyword evidence="1" id="KW-0472">Membrane</keyword>